<comment type="caution">
    <text evidence="2">The sequence shown here is derived from an EMBL/GenBank/DDBJ whole genome shotgun (WGS) entry which is preliminary data.</text>
</comment>
<feature type="compositionally biased region" description="Basic and acidic residues" evidence="1">
    <location>
        <begin position="133"/>
        <end position="143"/>
    </location>
</feature>
<feature type="region of interest" description="Disordered" evidence="1">
    <location>
        <begin position="350"/>
        <end position="377"/>
    </location>
</feature>
<feature type="compositionally biased region" description="Basic and acidic residues" evidence="1">
    <location>
        <begin position="176"/>
        <end position="187"/>
    </location>
</feature>
<keyword evidence="3" id="KW-1185">Reference proteome</keyword>
<accession>A0A388M7J3</accession>
<dbReference type="Proteomes" id="UP000265515">
    <property type="component" value="Unassembled WGS sequence"/>
</dbReference>
<dbReference type="AlphaFoldDB" id="A0A388M7J3"/>
<organism evidence="2 3">
    <name type="scientific">Chara braunii</name>
    <name type="common">Braun's stonewort</name>
    <dbReference type="NCBI Taxonomy" id="69332"/>
    <lineage>
        <taxon>Eukaryota</taxon>
        <taxon>Viridiplantae</taxon>
        <taxon>Streptophyta</taxon>
        <taxon>Charophyceae</taxon>
        <taxon>Charales</taxon>
        <taxon>Characeae</taxon>
        <taxon>Chara</taxon>
    </lineage>
</organism>
<evidence type="ECO:0000313" key="2">
    <source>
        <dbReference type="EMBL" id="GBG90496.1"/>
    </source>
</evidence>
<dbReference type="Gramene" id="GBG90496">
    <property type="protein sequence ID" value="GBG90496"/>
    <property type="gene ID" value="CBR_g50843"/>
</dbReference>
<evidence type="ECO:0000313" key="3">
    <source>
        <dbReference type="Proteomes" id="UP000265515"/>
    </source>
</evidence>
<protein>
    <submittedName>
        <fullName evidence="2">Uncharacterized protein</fullName>
    </submittedName>
</protein>
<evidence type="ECO:0000256" key="1">
    <source>
        <dbReference type="SAM" id="MobiDB-lite"/>
    </source>
</evidence>
<feature type="region of interest" description="Disordered" evidence="1">
    <location>
        <begin position="281"/>
        <end position="321"/>
    </location>
</feature>
<dbReference type="EMBL" id="BFEA01000815">
    <property type="protein sequence ID" value="GBG90496.1"/>
    <property type="molecule type" value="Genomic_DNA"/>
</dbReference>
<gene>
    <name evidence="2" type="ORF">CBR_g50843</name>
</gene>
<name>A0A388M7J3_CHABU</name>
<feature type="region of interest" description="Disordered" evidence="1">
    <location>
        <begin position="168"/>
        <end position="187"/>
    </location>
</feature>
<proteinExistence type="predicted"/>
<reference evidence="2 3" key="1">
    <citation type="journal article" date="2018" name="Cell">
        <title>The Chara Genome: Secondary Complexity and Implications for Plant Terrestrialization.</title>
        <authorList>
            <person name="Nishiyama T."/>
            <person name="Sakayama H."/>
            <person name="Vries J.D."/>
            <person name="Buschmann H."/>
            <person name="Saint-Marcoux D."/>
            <person name="Ullrich K.K."/>
            <person name="Haas F.B."/>
            <person name="Vanderstraeten L."/>
            <person name="Becker D."/>
            <person name="Lang D."/>
            <person name="Vosolsobe S."/>
            <person name="Rombauts S."/>
            <person name="Wilhelmsson P.K.I."/>
            <person name="Janitza P."/>
            <person name="Kern R."/>
            <person name="Heyl A."/>
            <person name="Rumpler F."/>
            <person name="Villalobos L.I.A.C."/>
            <person name="Clay J.M."/>
            <person name="Skokan R."/>
            <person name="Toyoda A."/>
            <person name="Suzuki Y."/>
            <person name="Kagoshima H."/>
            <person name="Schijlen E."/>
            <person name="Tajeshwar N."/>
            <person name="Catarino B."/>
            <person name="Hetherington A.J."/>
            <person name="Saltykova A."/>
            <person name="Bonnot C."/>
            <person name="Breuninger H."/>
            <person name="Symeonidi A."/>
            <person name="Radhakrishnan G.V."/>
            <person name="Van Nieuwerburgh F."/>
            <person name="Deforce D."/>
            <person name="Chang C."/>
            <person name="Karol K.G."/>
            <person name="Hedrich R."/>
            <person name="Ulvskov P."/>
            <person name="Glockner G."/>
            <person name="Delwiche C.F."/>
            <person name="Petrasek J."/>
            <person name="Van de Peer Y."/>
            <person name="Friml J."/>
            <person name="Beilby M."/>
            <person name="Dolan L."/>
            <person name="Kohara Y."/>
            <person name="Sugano S."/>
            <person name="Fujiyama A."/>
            <person name="Delaux P.-M."/>
            <person name="Quint M."/>
            <person name="TheiBen G."/>
            <person name="Hagemann M."/>
            <person name="Harholt J."/>
            <person name="Dunand C."/>
            <person name="Zachgo S."/>
            <person name="Langdale J."/>
            <person name="Maumus F."/>
            <person name="Straeten D.V.D."/>
            <person name="Gould S.B."/>
            <person name="Rensing S.A."/>
        </authorList>
    </citation>
    <scope>NUCLEOTIDE SEQUENCE [LARGE SCALE GENOMIC DNA]</scope>
    <source>
        <strain evidence="2 3">S276</strain>
    </source>
</reference>
<feature type="region of interest" description="Disordered" evidence="1">
    <location>
        <begin position="111"/>
        <end position="143"/>
    </location>
</feature>
<feature type="region of interest" description="Disordered" evidence="1">
    <location>
        <begin position="1"/>
        <end position="73"/>
    </location>
</feature>
<sequence length="377" mass="41092">MAAERSDPVRPQGRKVITVGDDTPPCSPAPEPAHRSWPEGIPEPGSEEILEFPSETTTVPEQEAEAEDQGVCERARMKVPLGLPSATQVTKSPDIEEPVSAELPPVVSCASEGMEAEASTSGSRGPRVGGTPRETREEKSARVPVRLDEIHARQAEMEAARIETTPPVEPKITRQGSREAGRAETSELREMGELGFSATRQAIERMDRRVCETTVTSFQWYNLLSNQLRVKELEVEHLTTQLAEERARSQAREVEWERRFGEMAAAVDRLSAAWEASQVGRASADGQGRGMRASPSQGAAVEVPRQNEPVEGVPLDTAGEEGRAQESLMAMSTERRGSGLHELAAAMRIGTPQERPQRLDAPEQAPRLGELRAELGS</sequence>